<dbReference type="Proteomes" id="UP000218418">
    <property type="component" value="Chromosome"/>
</dbReference>
<name>A0A1Z4LN12_9CYAN</name>
<dbReference type="OrthoDB" id="505503at2"/>
<sequence>MNKSQVIVICRNPVCAKEFNKSRSEFNRSKKLGRPHFCSRSCFGKFQGLANFGDNANRTTSHLKDIVRTDEYSPFRNHLKVMRKSAKHRKHECSVTLADLKELWEKQKGICPYTGWNLLLLPSTTDYKDAKLTIDRASVDRIDSDLGYVRGNIEFVAVIANFAKNVFTQHDVIEFCRDVYRYRILGEDNYIDVNDTDVRVSIDIAKKSKRDEYSPFRQHHRLARRRVKSNGRECNITLEYLKQLWEKQNGRCPYTGWKLDNLQTTSDWNNHVLHPKTASLDRIDSSRGYVFGNVQFVSLIANYAKRDFLEEELLRFCEAVNEIKIC</sequence>
<proteinExistence type="predicted"/>
<dbReference type="EMBL" id="AP018227">
    <property type="protein sequence ID" value="BAY82593.1"/>
    <property type="molecule type" value="Genomic_DNA"/>
</dbReference>
<accession>A0A1Z4LN12</accession>
<organism evidence="1 2">
    <name type="scientific">Calothrix parasitica NIES-267</name>
    <dbReference type="NCBI Taxonomy" id="1973488"/>
    <lineage>
        <taxon>Bacteria</taxon>
        <taxon>Bacillati</taxon>
        <taxon>Cyanobacteriota</taxon>
        <taxon>Cyanophyceae</taxon>
        <taxon>Nostocales</taxon>
        <taxon>Calotrichaceae</taxon>
        <taxon>Calothrix</taxon>
    </lineage>
</organism>
<dbReference type="Gene3D" id="3.30.40.220">
    <property type="match status" value="2"/>
</dbReference>
<dbReference type="AlphaFoldDB" id="A0A1Z4LN12"/>
<protein>
    <submittedName>
        <fullName evidence="1">Uncharacterized protein</fullName>
    </submittedName>
</protein>
<evidence type="ECO:0000313" key="2">
    <source>
        <dbReference type="Proteomes" id="UP000218418"/>
    </source>
</evidence>
<keyword evidence="2" id="KW-1185">Reference proteome</keyword>
<reference evidence="1 2" key="1">
    <citation type="submission" date="2017-06" db="EMBL/GenBank/DDBJ databases">
        <title>Genome sequencing of cyanobaciteial culture collection at National Institute for Environmental Studies (NIES).</title>
        <authorList>
            <person name="Hirose Y."/>
            <person name="Shimura Y."/>
            <person name="Fujisawa T."/>
            <person name="Nakamura Y."/>
            <person name="Kawachi M."/>
        </authorList>
    </citation>
    <scope>NUCLEOTIDE SEQUENCE [LARGE SCALE GENOMIC DNA]</scope>
    <source>
        <strain evidence="1 2">NIES-267</strain>
    </source>
</reference>
<evidence type="ECO:0000313" key="1">
    <source>
        <dbReference type="EMBL" id="BAY82593.1"/>
    </source>
</evidence>
<gene>
    <name evidence="1" type="ORF">NIES267_20760</name>
</gene>